<evidence type="ECO:0000256" key="8">
    <source>
        <dbReference type="ARBA" id="ARBA00023136"/>
    </source>
</evidence>
<dbReference type="SUPFAM" id="SSF46785">
    <property type="entry name" value="Winged helix' DNA-binding domain"/>
    <property type="match status" value="2"/>
</dbReference>
<dbReference type="GO" id="GO:0043328">
    <property type="term" value="P:protein transport to vacuole involved in ubiquitin-dependent protein catabolic process via the multivesicular body sorting pathway"/>
    <property type="evidence" value="ECO:0007669"/>
    <property type="project" value="TreeGrafter"/>
</dbReference>
<reference evidence="10 11" key="1">
    <citation type="journal article" date="2016" name="Sci. Rep.">
        <title>Peltaster fructicola genome reveals evolution from an invasive phytopathogen to an ectophytic parasite.</title>
        <authorList>
            <person name="Xu C."/>
            <person name="Chen H."/>
            <person name="Gleason M.L."/>
            <person name="Xu J.R."/>
            <person name="Liu H."/>
            <person name="Zhang R."/>
            <person name="Sun G."/>
        </authorList>
    </citation>
    <scope>NUCLEOTIDE SEQUENCE [LARGE SCALE GENOMIC DNA]</scope>
    <source>
        <strain evidence="10 11">LNHT1506</strain>
    </source>
</reference>
<evidence type="ECO:0000256" key="6">
    <source>
        <dbReference type="ARBA" id="ARBA00022753"/>
    </source>
</evidence>
<dbReference type="Pfam" id="PF04157">
    <property type="entry name" value="EAP30"/>
    <property type="match status" value="1"/>
</dbReference>
<comment type="subcellular location">
    <subcellularLocation>
        <location evidence="2">Cytoplasm</location>
    </subcellularLocation>
    <subcellularLocation>
        <location evidence="1">Endosome membrane</location>
        <topology evidence="1">Peripheral membrane protein</topology>
    </subcellularLocation>
</comment>
<dbReference type="FunFam" id="1.10.10.10:FF:000397">
    <property type="entry name" value="Vacuolar-sorting protein SNF8"/>
    <property type="match status" value="1"/>
</dbReference>
<keyword evidence="4 9" id="KW-0813">Transport</keyword>
<evidence type="ECO:0000256" key="3">
    <source>
        <dbReference type="ARBA" id="ARBA00009834"/>
    </source>
</evidence>
<dbReference type="Gene3D" id="6.10.140.180">
    <property type="match status" value="1"/>
</dbReference>
<comment type="subunit">
    <text evidence="9">Component of the endosomal sorting complex required for transport II (ESCRT-II).</text>
</comment>
<evidence type="ECO:0000256" key="1">
    <source>
        <dbReference type="ARBA" id="ARBA00004481"/>
    </source>
</evidence>
<accession>A0A6H0XK55</accession>
<organism evidence="10 11">
    <name type="scientific">Peltaster fructicola</name>
    <dbReference type="NCBI Taxonomy" id="286661"/>
    <lineage>
        <taxon>Eukaryota</taxon>
        <taxon>Fungi</taxon>
        <taxon>Dikarya</taxon>
        <taxon>Ascomycota</taxon>
        <taxon>Pezizomycotina</taxon>
        <taxon>Dothideomycetes</taxon>
        <taxon>Dothideomycetes incertae sedis</taxon>
        <taxon>Peltaster</taxon>
    </lineage>
</organism>
<dbReference type="InterPro" id="IPR040608">
    <property type="entry name" value="Snf8/Vps36"/>
</dbReference>
<dbReference type="FunFam" id="1.10.10.10:FF:000085">
    <property type="entry name" value="Vacuolar-sorting protein SNF8"/>
    <property type="match status" value="1"/>
</dbReference>
<dbReference type="InterPro" id="IPR016689">
    <property type="entry name" value="ESCRT-2_cplx_Snf8"/>
</dbReference>
<sequence>MSSSRRGVGLSAFSSAISAEQYARHGESLRSNHAEALANQLSVFQAALHNFSLTHAKDIRQNPQFRAEFARMCNAIGVDPLAGSNVKGANSTGGKAGSVWAKMLGSSVNDFYFELAVRVVELCRETRAENGGMMALPEVRKRIATGRGIIGGSMDITDDDIERALECLTPLGGGFKVVSLGYQKYVHSVPKELNTDHAKVLEVTQILGYATTSMLQANLEWESARGKAVLDDMVSDGLLWVDLQADETEYWNPAAMHESG</sequence>
<evidence type="ECO:0000256" key="4">
    <source>
        <dbReference type="ARBA" id="ARBA00022448"/>
    </source>
</evidence>
<evidence type="ECO:0000256" key="5">
    <source>
        <dbReference type="ARBA" id="ARBA00022490"/>
    </source>
</evidence>
<keyword evidence="8" id="KW-0472">Membrane</keyword>
<evidence type="ECO:0000256" key="7">
    <source>
        <dbReference type="ARBA" id="ARBA00022927"/>
    </source>
</evidence>
<dbReference type="Proteomes" id="UP000503462">
    <property type="component" value="Chromosome 1"/>
</dbReference>
<gene>
    <name evidence="10" type="ORF">AMS68_000538</name>
</gene>
<name>A0A6H0XK55_9PEZI</name>
<evidence type="ECO:0000256" key="9">
    <source>
        <dbReference type="PIRNR" id="PIRNR017215"/>
    </source>
</evidence>
<protein>
    <recommendedName>
        <fullName evidence="9">Vacuolar-sorting protein SNF8</fullName>
    </recommendedName>
</protein>
<dbReference type="AlphaFoldDB" id="A0A6H0XK55"/>
<keyword evidence="7 9" id="KW-0653">Protein transport</keyword>
<dbReference type="EMBL" id="CP051139">
    <property type="protein sequence ID" value="QIW95020.1"/>
    <property type="molecule type" value="Genomic_DNA"/>
</dbReference>
<proteinExistence type="inferred from homology"/>
<evidence type="ECO:0000256" key="2">
    <source>
        <dbReference type="ARBA" id="ARBA00004496"/>
    </source>
</evidence>
<dbReference type="PIRSF" id="PIRSF017215">
    <property type="entry name" value="ESCRT2_Vps22"/>
    <property type="match status" value="1"/>
</dbReference>
<evidence type="ECO:0000313" key="10">
    <source>
        <dbReference type="EMBL" id="QIW95020.1"/>
    </source>
</evidence>
<dbReference type="InterPro" id="IPR036390">
    <property type="entry name" value="WH_DNA-bd_sf"/>
</dbReference>
<keyword evidence="11" id="KW-1185">Reference proteome</keyword>
<comment type="function">
    <text evidence="9">Component of the endosomal sorting complex required for transport II (ESCRT-II), which is required for multivesicular body (MVB) formation and sorting of endosomal cargo proteins into MVBs.</text>
</comment>
<dbReference type="PANTHER" id="PTHR12806:SF0">
    <property type="entry name" value="VACUOLAR-SORTING PROTEIN SNF8"/>
    <property type="match status" value="1"/>
</dbReference>
<dbReference type="GO" id="GO:0000814">
    <property type="term" value="C:ESCRT II complex"/>
    <property type="evidence" value="ECO:0007669"/>
    <property type="project" value="UniProtKB-UniRule"/>
</dbReference>
<dbReference type="Gene3D" id="1.10.10.10">
    <property type="entry name" value="Winged helix-like DNA-binding domain superfamily/Winged helix DNA-binding domain"/>
    <property type="match status" value="2"/>
</dbReference>
<dbReference type="OrthoDB" id="283883at2759"/>
<dbReference type="PANTHER" id="PTHR12806">
    <property type="entry name" value="EAP30 SUBUNIT OF ELL COMPLEX"/>
    <property type="match status" value="1"/>
</dbReference>
<dbReference type="InterPro" id="IPR036388">
    <property type="entry name" value="WH-like_DNA-bd_sf"/>
</dbReference>
<keyword evidence="5" id="KW-0963">Cytoplasm</keyword>
<keyword evidence="6" id="KW-0967">Endosome</keyword>
<evidence type="ECO:0000313" key="11">
    <source>
        <dbReference type="Proteomes" id="UP000503462"/>
    </source>
</evidence>
<comment type="similarity">
    <text evidence="3 9">Belongs to the SNF8 family.</text>
</comment>